<feature type="transmembrane region" description="Helical" evidence="2">
    <location>
        <begin position="179"/>
        <end position="197"/>
    </location>
</feature>
<keyword evidence="4" id="KW-1185">Reference proteome</keyword>
<dbReference type="SUPFAM" id="SSF118310">
    <property type="entry name" value="AN1-like Zinc finger"/>
    <property type="match status" value="1"/>
</dbReference>
<keyword evidence="2" id="KW-0472">Membrane</keyword>
<proteinExistence type="predicted"/>
<feature type="compositionally biased region" description="Basic and acidic residues" evidence="1">
    <location>
        <begin position="41"/>
        <end position="91"/>
    </location>
</feature>
<dbReference type="EMBL" id="JAGGLC010000003">
    <property type="protein sequence ID" value="MBP1987218.1"/>
    <property type="molecule type" value="Genomic_DNA"/>
</dbReference>
<protein>
    <recommendedName>
        <fullName evidence="5">AN1-type domain-containing protein</fullName>
    </recommendedName>
</protein>
<evidence type="ECO:0008006" key="5">
    <source>
        <dbReference type="Google" id="ProtNLM"/>
    </source>
</evidence>
<dbReference type="AlphaFoldDB" id="A0A8T4H1M6"/>
<evidence type="ECO:0000313" key="4">
    <source>
        <dbReference type="Proteomes" id="UP000823736"/>
    </source>
</evidence>
<dbReference type="RefSeq" id="WP_209491489.1">
    <property type="nucleotide sequence ID" value="NZ_JAGGLC010000003.1"/>
</dbReference>
<gene>
    <name evidence="3" type="ORF">J2753_001716</name>
</gene>
<feature type="compositionally biased region" description="Low complexity" evidence="1">
    <location>
        <begin position="153"/>
        <end position="169"/>
    </location>
</feature>
<keyword evidence="2" id="KW-1133">Transmembrane helix</keyword>
<feature type="compositionally biased region" description="Basic and acidic residues" evidence="1">
    <location>
        <begin position="106"/>
        <end position="130"/>
    </location>
</feature>
<feature type="region of interest" description="Disordered" evidence="1">
    <location>
        <begin position="41"/>
        <end position="173"/>
    </location>
</feature>
<reference evidence="3" key="1">
    <citation type="submission" date="2021-03" db="EMBL/GenBank/DDBJ databases">
        <title>Genomic Encyclopedia of Type Strains, Phase IV (KMG-IV): sequencing the most valuable type-strain genomes for metagenomic binning, comparative biology and taxonomic classification.</title>
        <authorList>
            <person name="Goeker M."/>
        </authorList>
    </citation>
    <scope>NUCLEOTIDE SEQUENCE</scope>
    <source>
        <strain evidence="3">DSM 26232</strain>
    </source>
</reference>
<dbReference type="Gene3D" id="4.10.1110.10">
    <property type="entry name" value="AN1-like Zinc finger"/>
    <property type="match status" value="1"/>
</dbReference>
<evidence type="ECO:0000256" key="1">
    <source>
        <dbReference type="SAM" id="MobiDB-lite"/>
    </source>
</evidence>
<evidence type="ECO:0000313" key="3">
    <source>
        <dbReference type="EMBL" id="MBP1987218.1"/>
    </source>
</evidence>
<evidence type="ECO:0000256" key="2">
    <source>
        <dbReference type="SAM" id="Phobius"/>
    </source>
</evidence>
<dbReference type="OrthoDB" id="26567at2157"/>
<dbReference type="InterPro" id="IPR035896">
    <property type="entry name" value="AN1-like_Znf"/>
</dbReference>
<comment type="caution">
    <text evidence="3">The sequence shown here is derived from an EMBL/GenBank/DDBJ whole genome shotgun (WGS) entry which is preliminary data.</text>
</comment>
<organism evidence="3 4">
    <name type="scientific">Halolamina salifodinae</name>
    <dbReference type="NCBI Taxonomy" id="1202767"/>
    <lineage>
        <taxon>Archaea</taxon>
        <taxon>Methanobacteriati</taxon>
        <taxon>Methanobacteriota</taxon>
        <taxon>Stenosarchaea group</taxon>
        <taxon>Halobacteria</taxon>
        <taxon>Halobacteriales</taxon>
        <taxon>Haloferacaceae</taxon>
    </lineage>
</organism>
<sequence length="200" mass="22493">MASCSVCGDDDRFLHTCNHCGKKHCPDHQLPENHVCIPKKSELSDADGSSDRWFSEKHERSNVMADESRGERKIIEDPDPHLEETETKRPLDEDEIDADTSSSPHEWVRDVQENREELNRRLQERHRAWESENSSTSDEETSSSHPASQRDYSASTPPSPMTGSSSTESNTDTPQRIPSALWIIALLVLLVIAYVAIGAI</sequence>
<keyword evidence="2" id="KW-0812">Transmembrane</keyword>
<name>A0A8T4H1M6_9EURY</name>
<accession>A0A8T4H1M6</accession>
<dbReference type="Proteomes" id="UP000823736">
    <property type="component" value="Unassembled WGS sequence"/>
</dbReference>